<dbReference type="InterPro" id="IPR035649">
    <property type="entry name" value="EFG_V"/>
</dbReference>
<keyword evidence="4" id="KW-0496">Mitochondrion</keyword>
<dbReference type="Gene3D" id="3.30.70.870">
    <property type="entry name" value="Elongation Factor G (Translational Gtpase), domain 3"/>
    <property type="match status" value="1"/>
</dbReference>
<evidence type="ECO:0000256" key="3">
    <source>
        <dbReference type="ARBA" id="ARBA00022917"/>
    </source>
</evidence>
<dbReference type="GO" id="GO:0032790">
    <property type="term" value="P:ribosome disassembly"/>
    <property type="evidence" value="ECO:0007669"/>
    <property type="project" value="TreeGrafter"/>
</dbReference>
<evidence type="ECO:0000259" key="7">
    <source>
        <dbReference type="PROSITE" id="PS51722"/>
    </source>
</evidence>
<dbReference type="PROSITE" id="PS00301">
    <property type="entry name" value="G_TR_1"/>
    <property type="match status" value="1"/>
</dbReference>
<keyword evidence="3" id="KW-0648">Protein biosynthesis</keyword>
<dbReference type="SUPFAM" id="SSF54980">
    <property type="entry name" value="EF-G C-terminal domain-like"/>
    <property type="match status" value="2"/>
</dbReference>
<feature type="domain" description="Tr-type G" evidence="7">
    <location>
        <begin position="1"/>
        <end position="247"/>
    </location>
</feature>
<dbReference type="CDD" id="cd04092">
    <property type="entry name" value="mtEFG2_II_like"/>
    <property type="match status" value="1"/>
</dbReference>
<organism evidence="8 9">
    <name type="scientific">Paraglomus brasilianum</name>
    <dbReference type="NCBI Taxonomy" id="144538"/>
    <lineage>
        <taxon>Eukaryota</taxon>
        <taxon>Fungi</taxon>
        <taxon>Fungi incertae sedis</taxon>
        <taxon>Mucoromycota</taxon>
        <taxon>Glomeromycotina</taxon>
        <taxon>Glomeromycetes</taxon>
        <taxon>Paraglomerales</taxon>
        <taxon>Paraglomeraceae</taxon>
        <taxon>Paraglomus</taxon>
    </lineage>
</organism>
<dbReference type="PANTHER" id="PTHR43261">
    <property type="entry name" value="TRANSLATION ELONGATION FACTOR G-RELATED"/>
    <property type="match status" value="1"/>
</dbReference>
<dbReference type="PANTHER" id="PTHR43261:SF1">
    <property type="entry name" value="RIBOSOME-RELEASING FACTOR 2, MITOCHONDRIAL"/>
    <property type="match status" value="1"/>
</dbReference>
<evidence type="ECO:0000256" key="5">
    <source>
        <dbReference type="ARBA" id="ARBA00023134"/>
    </source>
</evidence>
<dbReference type="Gene3D" id="2.40.30.10">
    <property type="entry name" value="Translation factors"/>
    <property type="match status" value="1"/>
</dbReference>
<dbReference type="SUPFAM" id="SSF54211">
    <property type="entry name" value="Ribosomal protein S5 domain 2-like"/>
    <property type="match status" value="1"/>
</dbReference>
<evidence type="ECO:0000256" key="1">
    <source>
        <dbReference type="ARBA" id="ARBA00017891"/>
    </source>
</evidence>
<dbReference type="Gene3D" id="3.30.230.10">
    <property type="match status" value="1"/>
</dbReference>
<dbReference type="Pfam" id="PF14492">
    <property type="entry name" value="EFG_III"/>
    <property type="match status" value="1"/>
</dbReference>
<dbReference type="InterPro" id="IPR005225">
    <property type="entry name" value="Small_GTP-bd"/>
</dbReference>
<dbReference type="Proteomes" id="UP000789739">
    <property type="component" value="Unassembled WGS sequence"/>
</dbReference>
<evidence type="ECO:0000256" key="4">
    <source>
        <dbReference type="ARBA" id="ARBA00023128"/>
    </source>
</evidence>
<dbReference type="CDD" id="cd16262">
    <property type="entry name" value="EFG_III"/>
    <property type="match status" value="1"/>
</dbReference>
<gene>
    <name evidence="8" type="ORF">PBRASI_LOCUS5576</name>
</gene>
<dbReference type="InterPro" id="IPR009000">
    <property type="entry name" value="Transl_B-barrel_sf"/>
</dbReference>
<evidence type="ECO:0000313" key="9">
    <source>
        <dbReference type="Proteomes" id="UP000789739"/>
    </source>
</evidence>
<dbReference type="InterPro" id="IPR035647">
    <property type="entry name" value="EFG_III/V"/>
</dbReference>
<keyword evidence="5" id="KW-0342">GTP-binding</keyword>
<dbReference type="SMART" id="SM00838">
    <property type="entry name" value="EFG_C"/>
    <property type="match status" value="1"/>
</dbReference>
<dbReference type="NCBIfam" id="TIGR00231">
    <property type="entry name" value="small_GTP"/>
    <property type="match status" value="1"/>
</dbReference>
<dbReference type="Pfam" id="PF00009">
    <property type="entry name" value="GTP_EFTU"/>
    <property type="match status" value="1"/>
</dbReference>
<dbReference type="Gene3D" id="3.30.70.240">
    <property type="match status" value="1"/>
</dbReference>
<dbReference type="GO" id="GO:0003924">
    <property type="term" value="F:GTPase activity"/>
    <property type="evidence" value="ECO:0007669"/>
    <property type="project" value="InterPro"/>
</dbReference>
<dbReference type="SUPFAM" id="SSF52540">
    <property type="entry name" value="P-loop containing nucleoside triphosphate hydrolases"/>
    <property type="match status" value="1"/>
</dbReference>
<dbReference type="InterPro" id="IPR031157">
    <property type="entry name" value="G_TR_CS"/>
</dbReference>
<dbReference type="Pfam" id="PF22042">
    <property type="entry name" value="EF-G_D2"/>
    <property type="match status" value="1"/>
</dbReference>
<protein>
    <recommendedName>
        <fullName evidence="1">Elongation factor 2</fullName>
    </recommendedName>
</protein>
<dbReference type="InterPro" id="IPR000640">
    <property type="entry name" value="EFG_V-like"/>
</dbReference>
<name>A0A9N9BE56_9GLOM</name>
<evidence type="ECO:0000313" key="8">
    <source>
        <dbReference type="EMBL" id="CAG8560687.1"/>
    </source>
</evidence>
<dbReference type="PROSITE" id="PS51722">
    <property type="entry name" value="G_TR_2"/>
    <property type="match status" value="1"/>
</dbReference>
<dbReference type="EMBL" id="CAJVPI010000664">
    <property type="protein sequence ID" value="CAG8560687.1"/>
    <property type="molecule type" value="Genomic_DNA"/>
</dbReference>
<comment type="caution">
    <text evidence="8">The sequence shown here is derived from an EMBL/GenBank/DDBJ whole genome shotgun (WGS) entry which is preliminary data.</text>
</comment>
<dbReference type="InterPro" id="IPR000795">
    <property type="entry name" value="T_Tr_GTP-bd_dom"/>
</dbReference>
<dbReference type="Pfam" id="PF00679">
    <property type="entry name" value="EFG_C"/>
    <property type="match status" value="2"/>
</dbReference>
<dbReference type="FunFam" id="3.40.50.300:FF:000514">
    <property type="entry name" value="Ribosome-releasing factor 2, mitochondrial"/>
    <property type="match status" value="1"/>
</dbReference>
<reference evidence="8" key="1">
    <citation type="submission" date="2021-06" db="EMBL/GenBank/DDBJ databases">
        <authorList>
            <person name="Kallberg Y."/>
            <person name="Tangrot J."/>
            <person name="Rosling A."/>
        </authorList>
    </citation>
    <scope>NUCLEOTIDE SEQUENCE</scope>
    <source>
        <strain evidence="8">BR232B</strain>
    </source>
</reference>
<keyword evidence="2" id="KW-0547">Nucleotide-binding</keyword>
<evidence type="ECO:0000256" key="6">
    <source>
        <dbReference type="ARBA" id="ARBA00024731"/>
    </source>
</evidence>
<dbReference type="CDD" id="cd03713">
    <property type="entry name" value="EFG_mtEFG_C"/>
    <property type="match status" value="1"/>
</dbReference>
<dbReference type="InterPro" id="IPR014721">
    <property type="entry name" value="Ribsml_uS5_D2-typ_fold_subgr"/>
</dbReference>
<proteinExistence type="predicted"/>
<dbReference type="AlphaFoldDB" id="A0A9N9BE56"/>
<dbReference type="InterPro" id="IPR053905">
    <property type="entry name" value="EF-G-like_DII"/>
</dbReference>
<comment type="function">
    <text evidence="6">Catalyzes the GTP-dependent ribosomal translocation step during translation elongation. During this step, the ribosome changes from the pre-translocational (PRE) to the post-translocational (POST) state as the newly formed A-site-bound peptidyl-tRNA and P-site-bound deacylated tRNA move to the P and E sites, respectively. Catalyzes the coordinated movement of the two tRNA molecules, the mRNA and conformational changes in the ribosome.</text>
</comment>
<dbReference type="InterPro" id="IPR020568">
    <property type="entry name" value="Ribosomal_Su5_D2-typ_SF"/>
</dbReference>
<dbReference type="InterPro" id="IPR027417">
    <property type="entry name" value="P-loop_NTPase"/>
</dbReference>
<keyword evidence="9" id="KW-1185">Reference proteome</keyword>
<evidence type="ECO:0000256" key="2">
    <source>
        <dbReference type="ARBA" id="ARBA00022741"/>
    </source>
</evidence>
<dbReference type="FunFam" id="3.30.70.870:FF:000007">
    <property type="entry name" value="Ribosome-releasing factor 2, mitochondrial"/>
    <property type="match status" value="1"/>
</dbReference>
<sequence length="711" mass="78703">MDYLSQERARGITITSAAITFAWRNHRINLIDTPGHADFTIEVERSIRVLDGAVTILDGVAGVEAQTQTVWAQADRYNVPRIAYVNKMDRVGARFGRTVRQIAKKLRAQALVCQIPIMKKDGRGENVFWGAVDLVEMEVLDWDQDVNGNIVERKKLTEDYGDKKVYYEAVKGRMNLVEVLSEMDDNILEIMLAEEDHMKVSAKEVKRALRRVTISGKAVPVFCGASFRNRGVQPVLDAIVDYLPSPLDCAAPIGTLASGENVVIPLKEKESLCALAFKVVHDHRRGPLVFVRVYSGTLNNRMSLYNTNTNTNERVNKLLQMHANDAEEIQCITAGNICALVGLKSTRTGDTLIQFNHSHKSLRLPSIEIPAPVFVCAVEPATVSDEKPLQEALKNVLREDPSLHVINDEETGQTLISGMGELHLEIVRDRLLNDFKVRAEIGKMRISYRESISDKKIEHTCLYDKEVMGKRARAQLSLNVSRLPEGDSGIAEEGGNRIELDLSQQSSPTQTPLLAPSLPPEDIATSIRSGLVSALYRGPLLSFPLINLRVKVHSLCLFGTESSKTALGACASLALSQALKRSNSLLLEPLMNITVEIPEEYLGVVVSDLSGIRRGDILSLETAGQSDMSDVEEREVYAPPDGVYQSDDYVDVQKPRRVIYARVPLEKMLGYGSALRGLTAGTGSFVMQVYKFGVMSEDRMRMVVSELRGGL</sequence>
<dbReference type="InterPro" id="IPR041095">
    <property type="entry name" value="EFG_II"/>
</dbReference>
<dbReference type="Gene3D" id="3.40.50.300">
    <property type="entry name" value="P-loop containing nucleotide triphosphate hydrolases"/>
    <property type="match status" value="1"/>
</dbReference>
<dbReference type="GO" id="GO:0032543">
    <property type="term" value="P:mitochondrial translation"/>
    <property type="evidence" value="ECO:0007669"/>
    <property type="project" value="TreeGrafter"/>
</dbReference>
<accession>A0A9N9BE56</accession>
<dbReference type="SUPFAM" id="SSF50447">
    <property type="entry name" value="Translation proteins"/>
    <property type="match status" value="1"/>
</dbReference>
<dbReference type="InterPro" id="IPR009022">
    <property type="entry name" value="EFG_III"/>
</dbReference>
<dbReference type="PRINTS" id="PR00315">
    <property type="entry name" value="ELONGATNFCT"/>
</dbReference>
<dbReference type="GO" id="GO:0005759">
    <property type="term" value="C:mitochondrial matrix"/>
    <property type="evidence" value="ECO:0007669"/>
    <property type="project" value="UniProtKB-ARBA"/>
</dbReference>
<dbReference type="GO" id="GO:0005525">
    <property type="term" value="F:GTP binding"/>
    <property type="evidence" value="ECO:0007669"/>
    <property type="project" value="UniProtKB-KW"/>
</dbReference>
<dbReference type="OrthoDB" id="198619at2759"/>